<feature type="transmembrane region" description="Helical" evidence="6">
    <location>
        <begin position="20"/>
        <end position="43"/>
    </location>
</feature>
<dbReference type="Gene3D" id="3.30.70.1350">
    <property type="entry name" value="Cation efflux protein, cytoplasmic domain"/>
    <property type="match status" value="1"/>
</dbReference>
<reference evidence="9" key="1">
    <citation type="submission" date="2016-10" db="EMBL/GenBank/DDBJ databases">
        <authorList>
            <person name="Varghese N."/>
            <person name="Submissions S."/>
        </authorList>
    </citation>
    <scope>NUCLEOTIDE SEQUENCE [LARGE SCALE GENOMIC DNA]</scope>
    <source>
        <strain evidence="9">DSM 16995</strain>
    </source>
</reference>
<feature type="transmembrane region" description="Helical" evidence="6">
    <location>
        <begin position="192"/>
        <end position="210"/>
    </location>
</feature>
<dbReference type="InterPro" id="IPR058533">
    <property type="entry name" value="Cation_efflux_TM"/>
</dbReference>
<gene>
    <name evidence="8" type="ORF">SAMN05660337_0814</name>
</gene>
<dbReference type="GO" id="GO:0005886">
    <property type="term" value="C:plasma membrane"/>
    <property type="evidence" value="ECO:0007669"/>
    <property type="project" value="TreeGrafter"/>
</dbReference>
<name>A0A1G9CW30_9BACT</name>
<dbReference type="InterPro" id="IPR050291">
    <property type="entry name" value="CDF_Transporter"/>
</dbReference>
<feature type="transmembrane region" description="Helical" evidence="6">
    <location>
        <begin position="116"/>
        <end position="138"/>
    </location>
</feature>
<feature type="transmembrane region" description="Helical" evidence="6">
    <location>
        <begin position="49"/>
        <end position="66"/>
    </location>
</feature>
<dbReference type="SUPFAM" id="SSF161111">
    <property type="entry name" value="Cation efflux protein transmembrane domain-like"/>
    <property type="match status" value="1"/>
</dbReference>
<dbReference type="OrthoDB" id="5451134at2"/>
<protein>
    <submittedName>
        <fullName evidence="8">Cation diffusion facilitator family transporter</fullName>
    </submittedName>
</protein>
<keyword evidence="9" id="KW-1185">Reference proteome</keyword>
<dbReference type="GO" id="GO:0015341">
    <property type="term" value="F:zinc efflux antiporter activity"/>
    <property type="evidence" value="ECO:0007669"/>
    <property type="project" value="TreeGrafter"/>
</dbReference>
<evidence type="ECO:0000256" key="5">
    <source>
        <dbReference type="ARBA" id="ARBA00023136"/>
    </source>
</evidence>
<keyword evidence="3 6" id="KW-0812">Transmembrane</keyword>
<dbReference type="EMBL" id="FNGA01000001">
    <property type="protein sequence ID" value="SDK55847.1"/>
    <property type="molecule type" value="Genomic_DNA"/>
</dbReference>
<dbReference type="Pfam" id="PF01545">
    <property type="entry name" value="Cation_efflux"/>
    <property type="match status" value="1"/>
</dbReference>
<evidence type="ECO:0000256" key="4">
    <source>
        <dbReference type="ARBA" id="ARBA00022989"/>
    </source>
</evidence>
<feature type="transmembrane region" description="Helical" evidence="6">
    <location>
        <begin position="158"/>
        <end position="180"/>
    </location>
</feature>
<dbReference type="GO" id="GO:0015086">
    <property type="term" value="F:cadmium ion transmembrane transporter activity"/>
    <property type="evidence" value="ECO:0007669"/>
    <property type="project" value="TreeGrafter"/>
</dbReference>
<proteinExistence type="predicted"/>
<dbReference type="STRING" id="246191.SAMN05660337_0814"/>
<evidence type="ECO:0000256" key="6">
    <source>
        <dbReference type="SAM" id="Phobius"/>
    </source>
</evidence>
<sequence>MSFRDCALTPDQMEKEKAVFWAIVLDTIILAFFTITGLLSGSMTALSEIIRFMLLLTIEYVSYAVLKRAHRGRFNEFEYGTGKIERITNLMVAFGLLLSSLYILSKIFSSNDGAPISMNCLILTILSATINLMANYYFSISFIRSNRTEASMIISSQIAARIAKTVSSAVVLCVLMLTLWLPDPRSARIVDLIGSIFLVTYMIYIAYELIRESLPEILDRTIPEPEHYQLLKILAKNFDQYDGFNGYKARRSGKDLFILLSLNFLPNRTIEQIEKRLLPIRQAIDSEIPGSTVTIESKIMS</sequence>
<dbReference type="Gene3D" id="1.20.1510.10">
    <property type="entry name" value="Cation efflux protein transmembrane domain"/>
    <property type="match status" value="1"/>
</dbReference>
<evidence type="ECO:0000313" key="8">
    <source>
        <dbReference type="EMBL" id="SDK55847.1"/>
    </source>
</evidence>
<dbReference type="Proteomes" id="UP000199053">
    <property type="component" value="Unassembled WGS sequence"/>
</dbReference>
<keyword evidence="2" id="KW-0813">Transport</keyword>
<evidence type="ECO:0000256" key="3">
    <source>
        <dbReference type="ARBA" id="ARBA00022692"/>
    </source>
</evidence>
<evidence type="ECO:0000259" key="7">
    <source>
        <dbReference type="Pfam" id="PF01545"/>
    </source>
</evidence>
<comment type="subcellular location">
    <subcellularLocation>
        <location evidence="1">Membrane</location>
        <topology evidence="1">Multi-pass membrane protein</topology>
    </subcellularLocation>
</comment>
<keyword evidence="4 6" id="KW-1133">Transmembrane helix</keyword>
<dbReference type="InterPro" id="IPR027469">
    <property type="entry name" value="Cation_efflux_TMD_sf"/>
</dbReference>
<keyword evidence="5 6" id="KW-0472">Membrane</keyword>
<dbReference type="PANTHER" id="PTHR43840">
    <property type="entry name" value="MITOCHONDRIAL METAL TRANSPORTER 1-RELATED"/>
    <property type="match status" value="1"/>
</dbReference>
<evidence type="ECO:0000313" key="9">
    <source>
        <dbReference type="Proteomes" id="UP000199053"/>
    </source>
</evidence>
<evidence type="ECO:0000256" key="2">
    <source>
        <dbReference type="ARBA" id="ARBA00022448"/>
    </source>
</evidence>
<feature type="transmembrane region" description="Helical" evidence="6">
    <location>
        <begin position="87"/>
        <end position="104"/>
    </location>
</feature>
<dbReference type="PANTHER" id="PTHR43840:SF15">
    <property type="entry name" value="MITOCHONDRIAL METAL TRANSPORTER 1-RELATED"/>
    <property type="match status" value="1"/>
</dbReference>
<dbReference type="RefSeq" id="WP_092158444.1">
    <property type="nucleotide sequence ID" value="NZ_FNGA01000001.1"/>
</dbReference>
<dbReference type="InterPro" id="IPR036837">
    <property type="entry name" value="Cation_efflux_CTD_sf"/>
</dbReference>
<evidence type="ECO:0000256" key="1">
    <source>
        <dbReference type="ARBA" id="ARBA00004141"/>
    </source>
</evidence>
<dbReference type="GO" id="GO:0015093">
    <property type="term" value="F:ferrous iron transmembrane transporter activity"/>
    <property type="evidence" value="ECO:0007669"/>
    <property type="project" value="TreeGrafter"/>
</dbReference>
<organism evidence="8 9">
    <name type="scientific">Maridesulfovibrio ferrireducens</name>
    <dbReference type="NCBI Taxonomy" id="246191"/>
    <lineage>
        <taxon>Bacteria</taxon>
        <taxon>Pseudomonadati</taxon>
        <taxon>Thermodesulfobacteriota</taxon>
        <taxon>Desulfovibrionia</taxon>
        <taxon>Desulfovibrionales</taxon>
        <taxon>Desulfovibrionaceae</taxon>
        <taxon>Maridesulfovibrio</taxon>
    </lineage>
</organism>
<feature type="domain" description="Cation efflux protein transmembrane" evidence="7">
    <location>
        <begin position="20"/>
        <end position="218"/>
    </location>
</feature>
<dbReference type="GO" id="GO:0006882">
    <property type="term" value="P:intracellular zinc ion homeostasis"/>
    <property type="evidence" value="ECO:0007669"/>
    <property type="project" value="TreeGrafter"/>
</dbReference>
<dbReference type="AlphaFoldDB" id="A0A1G9CW30"/>
<accession>A0A1G9CW30</accession>